<dbReference type="AlphaFoldDB" id="A0A9D1J9P0"/>
<reference evidence="1" key="2">
    <citation type="journal article" date="2021" name="PeerJ">
        <title>Extensive microbial diversity within the chicken gut microbiome revealed by metagenomics and culture.</title>
        <authorList>
            <person name="Gilroy R."/>
            <person name="Ravi A."/>
            <person name="Getino M."/>
            <person name="Pursley I."/>
            <person name="Horton D.L."/>
            <person name="Alikhan N.F."/>
            <person name="Baker D."/>
            <person name="Gharbi K."/>
            <person name="Hall N."/>
            <person name="Watson M."/>
            <person name="Adriaenssens E.M."/>
            <person name="Foster-Nyarko E."/>
            <person name="Jarju S."/>
            <person name="Secka A."/>
            <person name="Antonio M."/>
            <person name="Oren A."/>
            <person name="Chaudhuri R.R."/>
            <person name="La Ragione R."/>
            <person name="Hildebrand F."/>
            <person name="Pallen M.J."/>
        </authorList>
    </citation>
    <scope>NUCLEOTIDE SEQUENCE</scope>
    <source>
        <strain evidence="1">ChiSjej5B23-6657</strain>
    </source>
</reference>
<evidence type="ECO:0000313" key="2">
    <source>
        <dbReference type="Proteomes" id="UP000823912"/>
    </source>
</evidence>
<sequence>MEITICTAEKTESGEMEVLPSAHLPSKTLIFKDDRTGSAERNLAAEKCREEI</sequence>
<comment type="caution">
    <text evidence="1">The sequence shown here is derived from an EMBL/GenBank/DDBJ whole genome shotgun (WGS) entry which is preliminary data.</text>
</comment>
<proteinExistence type="predicted"/>
<dbReference type="EMBL" id="DVHM01000010">
    <property type="protein sequence ID" value="HIR69796.1"/>
    <property type="molecule type" value="Genomic_DNA"/>
</dbReference>
<protein>
    <submittedName>
        <fullName evidence="1">Uncharacterized protein</fullName>
    </submittedName>
</protein>
<reference evidence="1" key="1">
    <citation type="submission" date="2020-10" db="EMBL/GenBank/DDBJ databases">
        <authorList>
            <person name="Gilroy R."/>
        </authorList>
    </citation>
    <scope>NUCLEOTIDE SEQUENCE</scope>
    <source>
        <strain evidence="1">ChiSjej5B23-6657</strain>
    </source>
</reference>
<dbReference type="Proteomes" id="UP000823912">
    <property type="component" value="Unassembled WGS sequence"/>
</dbReference>
<organism evidence="1 2">
    <name type="scientific">Candidatus Pullilachnospira gallistercoris</name>
    <dbReference type="NCBI Taxonomy" id="2840911"/>
    <lineage>
        <taxon>Bacteria</taxon>
        <taxon>Bacillati</taxon>
        <taxon>Bacillota</taxon>
        <taxon>Clostridia</taxon>
        <taxon>Lachnospirales</taxon>
        <taxon>Lachnospiraceae</taxon>
        <taxon>Lachnospiraceae incertae sedis</taxon>
        <taxon>Candidatus Pullilachnospira</taxon>
    </lineage>
</organism>
<evidence type="ECO:0000313" key="1">
    <source>
        <dbReference type="EMBL" id="HIR69796.1"/>
    </source>
</evidence>
<name>A0A9D1J9P0_9FIRM</name>
<accession>A0A9D1J9P0</accession>
<gene>
    <name evidence="1" type="ORF">IAA55_00765</name>
</gene>